<dbReference type="EMBL" id="JADVKH010000087">
    <property type="protein sequence ID" value="MBJ9690589.1"/>
    <property type="molecule type" value="Genomic_DNA"/>
</dbReference>
<evidence type="ECO:0000313" key="2">
    <source>
        <dbReference type="Proteomes" id="UP000808215"/>
    </source>
</evidence>
<name>A0ABS1B2I8_BURVI</name>
<reference evidence="1 2" key="1">
    <citation type="submission" date="2020-11" db="EMBL/GenBank/DDBJ databases">
        <title>Enhanced detection system for hospital associated transmission using whole genome sequencing surveillance.</title>
        <authorList>
            <person name="Harrison L.H."/>
            <person name="Van Tyne D."/>
            <person name="Marsh J.W."/>
            <person name="Griffith M.P."/>
            <person name="Snyder D.J."/>
            <person name="Cooper V.S."/>
            <person name="Mustapha M."/>
        </authorList>
    </citation>
    <scope>NUCLEOTIDE SEQUENCE [LARGE SCALE GENOMIC DNA]</scope>
    <source>
        <strain evidence="1 2">BC00020</strain>
    </source>
</reference>
<protein>
    <submittedName>
        <fullName evidence="1">Uncharacterized protein</fullName>
    </submittedName>
</protein>
<sequence length="77" mass="8779">MPAYLLSQPRPSSVSTRNIGQRCVDFNVDASEYRFEHRATRGTSQEVYADDISEDDVTLRFNQLKGIVSIRDSPYHA</sequence>
<dbReference type="Proteomes" id="UP000808215">
    <property type="component" value="Unassembled WGS sequence"/>
</dbReference>
<comment type="caution">
    <text evidence="1">The sequence shown here is derived from an EMBL/GenBank/DDBJ whole genome shotgun (WGS) entry which is preliminary data.</text>
</comment>
<organism evidence="1 2">
    <name type="scientific">Burkholderia vietnamiensis</name>
    <dbReference type="NCBI Taxonomy" id="60552"/>
    <lineage>
        <taxon>Bacteria</taxon>
        <taxon>Pseudomonadati</taxon>
        <taxon>Pseudomonadota</taxon>
        <taxon>Betaproteobacteria</taxon>
        <taxon>Burkholderiales</taxon>
        <taxon>Burkholderiaceae</taxon>
        <taxon>Burkholderia</taxon>
        <taxon>Burkholderia cepacia complex</taxon>
    </lineage>
</organism>
<dbReference type="RefSeq" id="WP_200092311.1">
    <property type="nucleotide sequence ID" value="NZ_JADVKH010000087.1"/>
</dbReference>
<proteinExistence type="predicted"/>
<evidence type="ECO:0000313" key="1">
    <source>
        <dbReference type="EMBL" id="MBJ9690589.1"/>
    </source>
</evidence>
<gene>
    <name evidence="1" type="ORF">I5589_26265</name>
</gene>
<keyword evidence="2" id="KW-1185">Reference proteome</keyword>
<accession>A0ABS1B2I8</accession>